<feature type="coiled-coil region" evidence="3">
    <location>
        <begin position="71"/>
        <end position="98"/>
    </location>
</feature>
<dbReference type="InterPro" id="IPR036291">
    <property type="entry name" value="NAD(P)-bd_dom_sf"/>
</dbReference>
<keyword evidence="6" id="KW-1185">Reference proteome</keyword>
<evidence type="ECO:0000256" key="2">
    <source>
        <dbReference type="ARBA" id="ARBA00023002"/>
    </source>
</evidence>
<keyword evidence="2" id="KW-0560">Oxidoreductase</keyword>
<dbReference type="Gene3D" id="3.40.50.720">
    <property type="entry name" value="NAD(P)-binding Rossmann-like Domain"/>
    <property type="match status" value="1"/>
</dbReference>
<dbReference type="SUPFAM" id="SSF51735">
    <property type="entry name" value="NAD(P)-binding Rossmann-fold domains"/>
    <property type="match status" value="1"/>
</dbReference>
<evidence type="ECO:0000256" key="3">
    <source>
        <dbReference type="SAM" id="Coils"/>
    </source>
</evidence>
<sequence>MSDQQNPVTRYPQPPFTPQPQSFPGLSAKMTPEPDYGERSYKGSGKLSGKVALITGADSGIGRAVAVAYALEGADLALSFLEEESEDAEAAARFVRETGRRVLLLPGDIADPAVCRSLVEKTLAEFGRLDILVNNAAFQQTHQSLEEIPDEEWRRTFDVNIHAMFYITKTALPHLKPGSSVINTSSVNSKHPMPSLIPYSATKASIANFTISLAQGVAEKGIRVNAVLPGPIWTPFIVTGMEPEQQKSFGSQAPIGRPGQPAELAGAYVYLASDENSYTTGALLPVHGGMAIY</sequence>
<evidence type="ECO:0000256" key="1">
    <source>
        <dbReference type="ARBA" id="ARBA00006484"/>
    </source>
</evidence>
<dbReference type="Pfam" id="PF13561">
    <property type="entry name" value="adh_short_C2"/>
    <property type="match status" value="1"/>
</dbReference>
<comment type="similarity">
    <text evidence="1">Belongs to the short-chain dehydrogenases/reductases (SDR) family.</text>
</comment>
<dbReference type="InterPro" id="IPR002347">
    <property type="entry name" value="SDR_fam"/>
</dbReference>
<dbReference type="PRINTS" id="PR00080">
    <property type="entry name" value="SDRFAMILY"/>
</dbReference>
<evidence type="ECO:0000256" key="4">
    <source>
        <dbReference type="SAM" id="MobiDB-lite"/>
    </source>
</evidence>
<feature type="region of interest" description="Disordered" evidence="4">
    <location>
        <begin position="1"/>
        <end position="42"/>
    </location>
</feature>
<evidence type="ECO:0000313" key="6">
    <source>
        <dbReference type="Proteomes" id="UP001524547"/>
    </source>
</evidence>
<dbReference type="PANTHER" id="PTHR48107:SF16">
    <property type="entry name" value="NADPH-DEPENDENT ALDEHYDE REDUCTASE 1, CHLOROPLASTIC"/>
    <property type="match status" value="1"/>
</dbReference>
<proteinExistence type="inferred from homology"/>
<dbReference type="InterPro" id="IPR020904">
    <property type="entry name" value="Sc_DH/Rdtase_CS"/>
</dbReference>
<organism evidence="5 6">
    <name type="scientific">Rhizosaccharibacter radicis</name>
    <dbReference type="NCBI Taxonomy" id="2782605"/>
    <lineage>
        <taxon>Bacteria</taxon>
        <taxon>Pseudomonadati</taxon>
        <taxon>Pseudomonadota</taxon>
        <taxon>Alphaproteobacteria</taxon>
        <taxon>Acetobacterales</taxon>
        <taxon>Acetobacteraceae</taxon>
        <taxon>Rhizosaccharibacter</taxon>
    </lineage>
</organism>
<dbReference type="EMBL" id="JAMZEJ010000002">
    <property type="protein sequence ID" value="MCQ8239763.1"/>
    <property type="molecule type" value="Genomic_DNA"/>
</dbReference>
<reference evidence="5 6" key="1">
    <citation type="submission" date="2022-06" db="EMBL/GenBank/DDBJ databases">
        <title>Rhizosaccharibacter gen. nov. sp. nov. KSS12, endophytic bacteria isolated from sugarcane.</title>
        <authorList>
            <person name="Pitiwittayakul N."/>
        </authorList>
    </citation>
    <scope>NUCLEOTIDE SEQUENCE [LARGE SCALE GENOMIC DNA]</scope>
    <source>
        <strain evidence="5 6">KSS12</strain>
    </source>
</reference>
<dbReference type="Proteomes" id="UP001524547">
    <property type="component" value="Unassembled WGS sequence"/>
</dbReference>
<dbReference type="RefSeq" id="WP_422918513.1">
    <property type="nucleotide sequence ID" value="NZ_JAMZEJ010000002.1"/>
</dbReference>
<evidence type="ECO:0000313" key="5">
    <source>
        <dbReference type="EMBL" id="MCQ8239763.1"/>
    </source>
</evidence>
<gene>
    <name evidence="5" type="ORF">NFI88_02765</name>
</gene>
<protein>
    <submittedName>
        <fullName evidence="5">SDR family oxidoreductase</fullName>
    </submittedName>
</protein>
<name>A0ABT1VTV1_9PROT</name>
<comment type="caution">
    <text evidence="5">The sequence shown here is derived from an EMBL/GenBank/DDBJ whole genome shotgun (WGS) entry which is preliminary data.</text>
</comment>
<dbReference type="PRINTS" id="PR00081">
    <property type="entry name" value="GDHRDH"/>
</dbReference>
<keyword evidence="3" id="KW-0175">Coiled coil</keyword>
<accession>A0ABT1VTV1</accession>
<dbReference type="PROSITE" id="PS00061">
    <property type="entry name" value="ADH_SHORT"/>
    <property type="match status" value="1"/>
</dbReference>
<dbReference type="PANTHER" id="PTHR48107">
    <property type="entry name" value="NADPH-DEPENDENT ALDEHYDE REDUCTASE-LIKE PROTEIN, CHLOROPLASTIC-RELATED"/>
    <property type="match status" value="1"/>
</dbReference>